<dbReference type="AlphaFoldDB" id="A0A9J6B8C7"/>
<dbReference type="EMBL" id="JADBJN010000092">
    <property type="protein sequence ID" value="KAG5666121.1"/>
    <property type="molecule type" value="Genomic_DNA"/>
</dbReference>
<protein>
    <submittedName>
        <fullName evidence="2">Uncharacterized protein</fullName>
    </submittedName>
</protein>
<proteinExistence type="predicted"/>
<evidence type="ECO:0000313" key="3">
    <source>
        <dbReference type="Proteomes" id="UP001107558"/>
    </source>
</evidence>
<comment type="caution">
    <text evidence="2">The sequence shown here is derived from an EMBL/GenBank/DDBJ whole genome shotgun (WGS) entry which is preliminary data.</text>
</comment>
<feature type="signal peptide" evidence="1">
    <location>
        <begin position="1"/>
        <end position="19"/>
    </location>
</feature>
<reference evidence="2" key="1">
    <citation type="submission" date="2021-03" db="EMBL/GenBank/DDBJ databases">
        <title>Chromosome level genome of the anhydrobiotic midge Polypedilum vanderplanki.</title>
        <authorList>
            <person name="Yoshida Y."/>
            <person name="Kikawada T."/>
            <person name="Gusev O."/>
        </authorList>
    </citation>
    <scope>NUCLEOTIDE SEQUENCE</scope>
    <source>
        <strain evidence="2">NIAS01</strain>
        <tissue evidence="2">Whole body or cell culture</tissue>
    </source>
</reference>
<feature type="chain" id="PRO_5039949423" evidence="1">
    <location>
        <begin position="20"/>
        <end position="341"/>
    </location>
</feature>
<evidence type="ECO:0000256" key="1">
    <source>
        <dbReference type="SAM" id="SignalP"/>
    </source>
</evidence>
<dbReference type="OrthoDB" id="10614111at2759"/>
<name>A0A9J6B8C7_POLVA</name>
<accession>A0A9J6B8C7</accession>
<organism evidence="2 3">
    <name type="scientific">Polypedilum vanderplanki</name>
    <name type="common">Sleeping chironomid midge</name>
    <dbReference type="NCBI Taxonomy" id="319348"/>
    <lineage>
        <taxon>Eukaryota</taxon>
        <taxon>Metazoa</taxon>
        <taxon>Ecdysozoa</taxon>
        <taxon>Arthropoda</taxon>
        <taxon>Hexapoda</taxon>
        <taxon>Insecta</taxon>
        <taxon>Pterygota</taxon>
        <taxon>Neoptera</taxon>
        <taxon>Endopterygota</taxon>
        <taxon>Diptera</taxon>
        <taxon>Nematocera</taxon>
        <taxon>Chironomoidea</taxon>
        <taxon>Chironomidae</taxon>
        <taxon>Chironominae</taxon>
        <taxon>Polypedilum</taxon>
        <taxon>Polypedilum</taxon>
    </lineage>
</organism>
<dbReference type="Proteomes" id="UP001107558">
    <property type="component" value="Unassembled WGS sequence"/>
</dbReference>
<keyword evidence="3" id="KW-1185">Reference proteome</keyword>
<evidence type="ECO:0000313" key="2">
    <source>
        <dbReference type="EMBL" id="KAG5666121.1"/>
    </source>
</evidence>
<keyword evidence="1" id="KW-0732">Signal</keyword>
<sequence length="341" mass="40027">MKKFETIITLFLFTFVVNSLSLHKSTKNHNDLVSQAFVDVIHKFYIVNNIRFNFIIYGKPTHYIEDIINNVIKQLSENITVNIIEIKDISDWEHQLSQSAIILMKSLQDLEYFYLTTGTFEYFQDVPTKMTNYFPKNLKFLTFVEEVKNLKNLNDFVENLKIPYVSDLVDVRFYEFYIIAKDSCVEIIKKSIYSKDNCGNAVLEVYNSFDIKAQKWNKELVNFELFTNFHGCLLSFLVYYNDLLYTSIGNTCYDCPNAIIQEEFEKSIVEKNVSFYGLIPEIINLMAIKANFTPHFMLSRLGYDSESQEFKHYEIGTKNFEMKPSKSTELFASIINFNTKN</sequence>
<gene>
    <name evidence="2" type="ORF">PVAND_017705</name>
</gene>